<protein>
    <submittedName>
        <fullName evidence="2">Putative transposase</fullName>
    </submittedName>
</protein>
<dbReference type="Proteomes" id="UP000182635">
    <property type="component" value="Unassembled WGS sequence"/>
</dbReference>
<evidence type="ECO:0000313" key="3">
    <source>
        <dbReference type="Proteomes" id="UP000182635"/>
    </source>
</evidence>
<sequence>MGLYSKKQTDNPLKGGESNDKDSKARPHPNRTMKKLLDDLCDYRRYRWNQGLALWSDMYDVSLILEDKELLPNERKVRNELVADKSDWQYQLSARYLQLAVSDLGKTWKNSFNKHQFKSKKAPRQGQNRQWKVAIR</sequence>
<feature type="region of interest" description="Disordered" evidence="1">
    <location>
        <begin position="1"/>
        <end position="31"/>
    </location>
</feature>
<accession>A0A1I2S9X4</accession>
<evidence type="ECO:0000256" key="1">
    <source>
        <dbReference type="SAM" id="MobiDB-lite"/>
    </source>
</evidence>
<evidence type="ECO:0000313" key="2">
    <source>
        <dbReference type="EMBL" id="SFG49618.1"/>
    </source>
</evidence>
<gene>
    <name evidence="2" type="ORF">SAMN02910432_01603</name>
</gene>
<name>A0A1I2S9X4_9LACO</name>
<dbReference type="AlphaFoldDB" id="A0A1I2S9X4"/>
<reference evidence="3" key="1">
    <citation type="submission" date="2016-10" db="EMBL/GenBank/DDBJ databases">
        <authorList>
            <person name="Varghese N."/>
            <person name="Submissions S."/>
        </authorList>
    </citation>
    <scope>NUCLEOTIDE SEQUENCE [LARGE SCALE GENOMIC DNA]</scope>
    <source>
        <strain evidence="3">DSM 20403</strain>
    </source>
</reference>
<proteinExistence type="predicted"/>
<dbReference type="EMBL" id="FOPI01000027">
    <property type="protein sequence ID" value="SFG49618.1"/>
    <property type="molecule type" value="Genomic_DNA"/>
</dbReference>
<organism evidence="2 3">
    <name type="scientific">Ligilactobacillus ruminis DSM 20403 = NBRC 102161</name>
    <dbReference type="NCBI Taxonomy" id="1423798"/>
    <lineage>
        <taxon>Bacteria</taxon>
        <taxon>Bacillati</taxon>
        <taxon>Bacillota</taxon>
        <taxon>Bacilli</taxon>
        <taxon>Lactobacillales</taxon>
        <taxon>Lactobacillaceae</taxon>
        <taxon>Ligilactobacillus</taxon>
    </lineage>
</organism>